<evidence type="ECO:0000256" key="3">
    <source>
        <dbReference type="ARBA" id="ARBA00022692"/>
    </source>
</evidence>
<comment type="subcellular location">
    <subcellularLocation>
        <location evidence="1">Membrane</location>
        <topology evidence="1">Multi-pass membrane protein</topology>
    </subcellularLocation>
</comment>
<feature type="transmembrane region" description="Helical" evidence="7">
    <location>
        <begin position="26"/>
        <end position="51"/>
    </location>
</feature>
<evidence type="ECO:0000256" key="5">
    <source>
        <dbReference type="ARBA" id="ARBA00022989"/>
    </source>
</evidence>
<evidence type="ECO:0000256" key="4">
    <source>
        <dbReference type="ARBA" id="ARBA00022847"/>
    </source>
</evidence>
<dbReference type="EMBL" id="WIXE01025191">
    <property type="protein sequence ID" value="KAK5964931.1"/>
    <property type="molecule type" value="Genomic_DNA"/>
</dbReference>
<gene>
    <name evidence="8" type="ORF">GCK32_019945</name>
</gene>
<evidence type="ECO:0000256" key="1">
    <source>
        <dbReference type="ARBA" id="ARBA00004141"/>
    </source>
</evidence>
<protein>
    <submittedName>
        <fullName evidence="8">Uncharacterized protein</fullName>
    </submittedName>
</protein>
<dbReference type="PANTHER" id="PTHR11616">
    <property type="entry name" value="SODIUM/CHLORIDE DEPENDENT TRANSPORTER"/>
    <property type="match status" value="1"/>
</dbReference>
<keyword evidence="3 7" id="KW-0812">Transmembrane</keyword>
<dbReference type="Pfam" id="PF00209">
    <property type="entry name" value="SNF"/>
    <property type="match status" value="1"/>
</dbReference>
<evidence type="ECO:0000256" key="2">
    <source>
        <dbReference type="ARBA" id="ARBA00022448"/>
    </source>
</evidence>
<keyword evidence="6 7" id="KW-0472">Membrane</keyword>
<evidence type="ECO:0000256" key="7">
    <source>
        <dbReference type="SAM" id="Phobius"/>
    </source>
</evidence>
<accession>A0AAN8EN93</accession>
<dbReference type="AlphaFoldDB" id="A0AAN8EN93"/>
<keyword evidence="4" id="KW-0769">Symport</keyword>
<proteinExistence type="predicted"/>
<name>A0AAN8EN93_TRICO</name>
<dbReference type="Proteomes" id="UP001331761">
    <property type="component" value="Unassembled WGS sequence"/>
</dbReference>
<dbReference type="PANTHER" id="PTHR11616:SF241">
    <property type="entry name" value="SODIUM- AND CHLORIDE-DEPENDENT GLYCINE TRANSPORTER 2"/>
    <property type="match status" value="1"/>
</dbReference>
<dbReference type="InterPro" id="IPR000175">
    <property type="entry name" value="Na/ntran_symport"/>
</dbReference>
<dbReference type="SUPFAM" id="SSF161070">
    <property type="entry name" value="SNF-like"/>
    <property type="match status" value="1"/>
</dbReference>
<evidence type="ECO:0000256" key="6">
    <source>
        <dbReference type="ARBA" id="ARBA00023136"/>
    </source>
</evidence>
<evidence type="ECO:0000313" key="8">
    <source>
        <dbReference type="EMBL" id="KAK5964931.1"/>
    </source>
</evidence>
<dbReference type="InterPro" id="IPR037272">
    <property type="entry name" value="SNS_sf"/>
</dbReference>
<reference evidence="8 9" key="1">
    <citation type="submission" date="2019-10" db="EMBL/GenBank/DDBJ databases">
        <title>Assembly and Annotation for the nematode Trichostrongylus colubriformis.</title>
        <authorList>
            <person name="Martin J."/>
        </authorList>
    </citation>
    <scope>NUCLEOTIDE SEQUENCE [LARGE SCALE GENOMIC DNA]</scope>
    <source>
        <strain evidence="8">G859</strain>
        <tissue evidence="8">Whole worm</tissue>
    </source>
</reference>
<dbReference type="GO" id="GO:0089718">
    <property type="term" value="P:amino acid import across plasma membrane"/>
    <property type="evidence" value="ECO:0007669"/>
    <property type="project" value="TreeGrafter"/>
</dbReference>
<comment type="caution">
    <text evidence="8">The sequence shown here is derived from an EMBL/GenBank/DDBJ whole genome shotgun (WGS) entry which is preliminary data.</text>
</comment>
<keyword evidence="2" id="KW-0813">Transport</keyword>
<dbReference type="GO" id="GO:0005886">
    <property type="term" value="C:plasma membrane"/>
    <property type="evidence" value="ECO:0007669"/>
    <property type="project" value="TreeGrafter"/>
</dbReference>
<evidence type="ECO:0000313" key="9">
    <source>
        <dbReference type="Proteomes" id="UP001331761"/>
    </source>
</evidence>
<organism evidence="8 9">
    <name type="scientific">Trichostrongylus colubriformis</name>
    <name type="common">Black scour worm</name>
    <dbReference type="NCBI Taxonomy" id="6319"/>
    <lineage>
        <taxon>Eukaryota</taxon>
        <taxon>Metazoa</taxon>
        <taxon>Ecdysozoa</taxon>
        <taxon>Nematoda</taxon>
        <taxon>Chromadorea</taxon>
        <taxon>Rhabditida</taxon>
        <taxon>Rhabditina</taxon>
        <taxon>Rhabditomorpha</taxon>
        <taxon>Strongyloidea</taxon>
        <taxon>Trichostrongylidae</taxon>
        <taxon>Trichostrongylus</taxon>
    </lineage>
</organism>
<keyword evidence="9" id="KW-1185">Reference proteome</keyword>
<dbReference type="GO" id="GO:0005283">
    <property type="term" value="F:amino acid:sodium symporter activity"/>
    <property type="evidence" value="ECO:0007669"/>
    <property type="project" value="TreeGrafter"/>
</dbReference>
<keyword evidence="5 7" id="KW-1133">Transmembrane helix</keyword>
<sequence length="113" mass="12619">MGLIGFPLLYLEAALGQYVNASALTIFDRIAPICVGIGVSSTITLFLCCLIDHHRLVMVFVASFDSFNFFADKLPWAECLSMGNREVKSQFHVFNIGIEQEFSFRTNVVFDTA</sequence>